<sequence length="103" mass="11414">MSDAPSPKEEKKIPAEEETTTATEHINLKVVGSDHAEVLFKIKKHTPLKKLMDAYCTRQGKTPSSVRFLYDGVRIQPTNTPVELEMDDGDSIDVMVEQLGGSL</sequence>
<accession>A0ACC2T2R6</accession>
<proteinExistence type="predicted"/>
<gene>
    <name evidence="1" type="primary">SMT3</name>
    <name evidence="1" type="ORF">DSO57_1024907</name>
</gene>
<keyword evidence="2" id="KW-1185">Reference proteome</keyword>
<name>A0ACC2T2R6_9FUNG</name>
<evidence type="ECO:0000313" key="1">
    <source>
        <dbReference type="EMBL" id="KAJ9068815.1"/>
    </source>
</evidence>
<dbReference type="Proteomes" id="UP001165960">
    <property type="component" value="Unassembled WGS sequence"/>
</dbReference>
<organism evidence="1 2">
    <name type="scientific">Entomophthora muscae</name>
    <dbReference type="NCBI Taxonomy" id="34485"/>
    <lineage>
        <taxon>Eukaryota</taxon>
        <taxon>Fungi</taxon>
        <taxon>Fungi incertae sedis</taxon>
        <taxon>Zoopagomycota</taxon>
        <taxon>Entomophthoromycotina</taxon>
        <taxon>Entomophthoromycetes</taxon>
        <taxon>Entomophthorales</taxon>
        <taxon>Entomophthoraceae</taxon>
        <taxon>Entomophthora</taxon>
    </lineage>
</organism>
<evidence type="ECO:0000313" key="2">
    <source>
        <dbReference type="Proteomes" id="UP001165960"/>
    </source>
</evidence>
<dbReference type="EMBL" id="QTSX02003687">
    <property type="protein sequence ID" value="KAJ9068815.1"/>
    <property type="molecule type" value="Genomic_DNA"/>
</dbReference>
<reference evidence="1" key="1">
    <citation type="submission" date="2022-04" db="EMBL/GenBank/DDBJ databases">
        <title>Genome of the entomopathogenic fungus Entomophthora muscae.</title>
        <authorList>
            <person name="Elya C."/>
            <person name="Lovett B.R."/>
            <person name="Lee E."/>
            <person name="Macias A.M."/>
            <person name="Hajek A.E."/>
            <person name="De Bivort B.L."/>
            <person name="Kasson M.T."/>
            <person name="De Fine Licht H.H."/>
            <person name="Stajich J.E."/>
        </authorList>
    </citation>
    <scope>NUCLEOTIDE SEQUENCE</scope>
    <source>
        <strain evidence="1">Berkeley</strain>
    </source>
</reference>
<comment type="caution">
    <text evidence="1">The sequence shown here is derived from an EMBL/GenBank/DDBJ whole genome shotgun (WGS) entry which is preliminary data.</text>
</comment>
<protein>
    <submittedName>
        <fullName evidence="1">SUMO protein smt3</fullName>
    </submittedName>
</protein>